<dbReference type="PROSITE" id="PS51721">
    <property type="entry name" value="G_CP"/>
    <property type="match status" value="1"/>
</dbReference>
<evidence type="ECO:0000313" key="7">
    <source>
        <dbReference type="Proteomes" id="UP000316714"/>
    </source>
</evidence>
<keyword evidence="3" id="KW-0963">Cytoplasm</keyword>
<gene>
    <name evidence="6" type="primary">rbgA</name>
    <name evidence="6" type="ORF">KOR34_48140</name>
</gene>
<keyword evidence="1 3" id="KW-0547">Nucleotide-binding</keyword>
<keyword evidence="2 3" id="KW-0342">GTP-binding</keyword>
<dbReference type="PANTHER" id="PTHR45782">
    <property type="entry name" value="MITOCHONDRIAL RIBOSOME-ASSOCIATED GTPASE 1"/>
    <property type="match status" value="1"/>
</dbReference>
<dbReference type="InterPro" id="IPR016478">
    <property type="entry name" value="GTPase_MTG1"/>
</dbReference>
<dbReference type="GO" id="GO:0005525">
    <property type="term" value="F:GTP binding"/>
    <property type="evidence" value="ECO:0007669"/>
    <property type="project" value="UniProtKB-KW"/>
</dbReference>
<dbReference type="GO" id="GO:0006412">
    <property type="term" value="P:translation"/>
    <property type="evidence" value="ECO:0007669"/>
    <property type="project" value="TreeGrafter"/>
</dbReference>
<evidence type="ECO:0000256" key="1">
    <source>
        <dbReference type="ARBA" id="ARBA00022741"/>
    </source>
</evidence>
<dbReference type="InterPro" id="IPR006073">
    <property type="entry name" value="GTP-bd"/>
</dbReference>
<dbReference type="SUPFAM" id="SSF52540">
    <property type="entry name" value="P-loop containing nucleoside triphosphate hydrolases"/>
    <property type="match status" value="1"/>
</dbReference>
<comment type="caution">
    <text evidence="6">The sequence shown here is derived from an EMBL/GenBank/DDBJ whole genome shotgun (WGS) entry which is preliminary data.</text>
</comment>
<dbReference type="GO" id="GO:0005737">
    <property type="term" value="C:cytoplasm"/>
    <property type="evidence" value="ECO:0007669"/>
    <property type="project" value="UniProtKB-SubCell"/>
</dbReference>
<dbReference type="Gene3D" id="3.40.50.300">
    <property type="entry name" value="P-loop containing nucleotide triphosphate hydrolases"/>
    <property type="match status" value="1"/>
</dbReference>
<keyword evidence="7" id="KW-1185">Reference proteome</keyword>
<proteinExistence type="inferred from homology"/>
<evidence type="ECO:0000259" key="5">
    <source>
        <dbReference type="PROSITE" id="PS51721"/>
    </source>
</evidence>
<dbReference type="RefSeq" id="WP_197531699.1">
    <property type="nucleotide sequence ID" value="NZ_SIHJ01000005.1"/>
</dbReference>
<evidence type="ECO:0000256" key="3">
    <source>
        <dbReference type="PIRNR" id="PIRNR006230"/>
    </source>
</evidence>
<comment type="similarity">
    <text evidence="3">Belongs to the TRAFAC class YlqF/YawG GTPase family. MTG1 subfamily.</text>
</comment>
<dbReference type="GO" id="GO:0003924">
    <property type="term" value="F:GTPase activity"/>
    <property type="evidence" value="ECO:0007669"/>
    <property type="project" value="TreeGrafter"/>
</dbReference>
<evidence type="ECO:0000313" key="6">
    <source>
        <dbReference type="EMBL" id="TWT30256.1"/>
    </source>
</evidence>
<evidence type="ECO:0000256" key="2">
    <source>
        <dbReference type="ARBA" id="ARBA00023134"/>
    </source>
</evidence>
<organism evidence="6 7">
    <name type="scientific">Posidoniimonas corsicana</name>
    <dbReference type="NCBI Taxonomy" id="1938618"/>
    <lineage>
        <taxon>Bacteria</taxon>
        <taxon>Pseudomonadati</taxon>
        <taxon>Planctomycetota</taxon>
        <taxon>Planctomycetia</taxon>
        <taxon>Pirellulales</taxon>
        <taxon>Lacipirellulaceae</taxon>
        <taxon>Posidoniimonas</taxon>
    </lineage>
</organism>
<dbReference type="AlphaFoldDB" id="A0A5C5UV54"/>
<dbReference type="NCBIfam" id="TIGR03596">
    <property type="entry name" value="GTPase_YlqF"/>
    <property type="match status" value="1"/>
</dbReference>
<dbReference type="CDD" id="cd01856">
    <property type="entry name" value="YlqF"/>
    <property type="match status" value="1"/>
</dbReference>
<name>A0A5C5UV54_9BACT</name>
<dbReference type="PANTHER" id="PTHR45782:SF4">
    <property type="entry name" value="MITOCHONDRIAL RIBOSOME-ASSOCIATED GTPASE 1"/>
    <property type="match status" value="1"/>
</dbReference>
<dbReference type="InterPro" id="IPR019991">
    <property type="entry name" value="GTP-bd_ribosome_bgen"/>
</dbReference>
<dbReference type="InterPro" id="IPR030378">
    <property type="entry name" value="G_CP_dom"/>
</dbReference>
<comment type="function">
    <text evidence="3">Required for a late step of 50S ribosomal subunit assembly. Has GTPase activity.</text>
</comment>
<dbReference type="InterPro" id="IPR023179">
    <property type="entry name" value="GTP-bd_ortho_bundle_sf"/>
</dbReference>
<dbReference type="PIRSF" id="PIRSF006230">
    <property type="entry name" value="MG442"/>
    <property type="match status" value="1"/>
</dbReference>
<feature type="binding site" evidence="4">
    <location>
        <position position="168"/>
    </location>
    <ligand>
        <name>GTP</name>
        <dbReference type="ChEBI" id="CHEBI:37565"/>
    </ligand>
</feature>
<comment type="subcellular location">
    <subcellularLocation>
        <location evidence="3">Cytoplasm</location>
    </subcellularLocation>
</comment>
<dbReference type="InterPro" id="IPR027417">
    <property type="entry name" value="P-loop_NTPase"/>
</dbReference>
<reference evidence="6 7" key="1">
    <citation type="submission" date="2019-02" db="EMBL/GenBank/DDBJ databases">
        <title>Deep-cultivation of Planctomycetes and their phenomic and genomic characterization uncovers novel biology.</title>
        <authorList>
            <person name="Wiegand S."/>
            <person name="Jogler M."/>
            <person name="Boedeker C."/>
            <person name="Pinto D."/>
            <person name="Vollmers J."/>
            <person name="Rivas-Marin E."/>
            <person name="Kohn T."/>
            <person name="Peeters S.H."/>
            <person name="Heuer A."/>
            <person name="Rast P."/>
            <person name="Oberbeckmann S."/>
            <person name="Bunk B."/>
            <person name="Jeske O."/>
            <person name="Meyerdierks A."/>
            <person name="Storesund J.E."/>
            <person name="Kallscheuer N."/>
            <person name="Luecker S."/>
            <person name="Lage O.M."/>
            <person name="Pohl T."/>
            <person name="Merkel B.J."/>
            <person name="Hornburger P."/>
            <person name="Mueller R.-W."/>
            <person name="Bruemmer F."/>
            <person name="Labrenz M."/>
            <person name="Spormann A.M."/>
            <person name="Op Den Camp H."/>
            <person name="Overmann J."/>
            <person name="Amann R."/>
            <person name="Jetten M.S.M."/>
            <person name="Mascher T."/>
            <person name="Medema M.H."/>
            <person name="Devos D.P."/>
            <person name="Kaster A.-K."/>
            <person name="Ovreas L."/>
            <person name="Rohde M."/>
            <person name="Galperin M.Y."/>
            <person name="Jogler C."/>
        </authorList>
    </citation>
    <scope>NUCLEOTIDE SEQUENCE [LARGE SCALE GENOMIC DNA]</scope>
    <source>
        <strain evidence="6 7">KOR34</strain>
    </source>
</reference>
<protein>
    <recommendedName>
        <fullName evidence="3">Ribosome biogenesis GTPase A</fullName>
    </recommendedName>
</protein>
<dbReference type="Proteomes" id="UP000316714">
    <property type="component" value="Unassembled WGS sequence"/>
</dbReference>
<dbReference type="Gene3D" id="1.10.1580.10">
    <property type="match status" value="1"/>
</dbReference>
<feature type="domain" description="CP-type G" evidence="5">
    <location>
        <begin position="14"/>
        <end position="172"/>
    </location>
</feature>
<dbReference type="Pfam" id="PF01926">
    <property type="entry name" value="MMR_HSR1"/>
    <property type="match status" value="1"/>
</dbReference>
<evidence type="ECO:0000256" key="4">
    <source>
        <dbReference type="PIRSR" id="PIRSR006230-1"/>
    </source>
</evidence>
<accession>A0A5C5UV54</accession>
<sequence length="284" mass="31201">MSIQWFPGHMHQAQQQIEKVLPRIDLVIELLDARIPHSSENPLLAELRGKKPCLKVLSKSDLADPEHTKRWQAHLERETGVRARPISTEQAGTIVRLTEVCQKMIPARSGVGKPVRTMIAGVPNVGKSTLINILAGRKVVRVGNEPAITKSQREVNVGRGVVALDTPGVLWPRIESEQSGYRLAAVGSVKESALEFADVVYHLSDYLLEHYFAGIAERYKIDERPAGPVALLEAVSRRRGCLVKGGEVDYDRAAKVFITDLRSGALGPLTLETPEMVAREAAGE</sequence>
<feature type="binding site" evidence="4">
    <location>
        <begin position="124"/>
        <end position="129"/>
    </location>
    <ligand>
        <name>GTP</name>
        <dbReference type="ChEBI" id="CHEBI:37565"/>
    </ligand>
</feature>
<dbReference type="EMBL" id="SIHJ01000005">
    <property type="protein sequence ID" value="TWT30256.1"/>
    <property type="molecule type" value="Genomic_DNA"/>
</dbReference>